<accession>A0A0D0BE71</accession>
<name>A0A0D0BE71_9AGAR</name>
<sequence length="427" mass="48893">MNDPNPCNGQSPAGNFPVVPHFIVDYEFLDSNASHLNHSYQFQQPFPIGVDIFAELGAPPPNQVDLHAQSSTQYVSEGLYLGSTDHPMEQHFNGTQEQWPHNIGAPAATLYRMNIHTDSQETYRTGLCPYYPSVYQPVIQDMSMGMNMPMQDFGNPQLSPAYIHLPAFDKIGTYPFYDPPQCERDTPLPQMLSRREHVNPEYSSHKQYLRPSKIAPAAGVQRARQLPLAHDAREKYLTISQQILGSICRFSKDDGTECGFVMNEENVDSHIYGHLPKVQSKNERIPQTLCWWKLETGKQCGQLCKDAKVLFRHVHTHHKIKVVCPYPLCEEHLTRGRQDVILNHMERIHRLPKHPRRKSERNLNGERFSSGYPKREPLTWDNIRDLYGGDSDEWKEIEMKIQEELDVGRNSSTGAGIILYSSKLENS</sequence>
<dbReference type="Proteomes" id="UP000053593">
    <property type="component" value="Unassembled WGS sequence"/>
</dbReference>
<evidence type="ECO:0000313" key="2">
    <source>
        <dbReference type="Proteomes" id="UP000053593"/>
    </source>
</evidence>
<dbReference type="AlphaFoldDB" id="A0A0D0BE71"/>
<protein>
    <submittedName>
        <fullName evidence="1">Uncharacterized protein</fullName>
    </submittedName>
</protein>
<reference evidence="1 2" key="1">
    <citation type="submission" date="2014-04" db="EMBL/GenBank/DDBJ databases">
        <title>Evolutionary Origins and Diversification of the Mycorrhizal Mutualists.</title>
        <authorList>
            <consortium name="DOE Joint Genome Institute"/>
            <consortium name="Mycorrhizal Genomics Consortium"/>
            <person name="Kohler A."/>
            <person name="Kuo A."/>
            <person name="Nagy L.G."/>
            <person name="Floudas D."/>
            <person name="Copeland A."/>
            <person name="Barry K.W."/>
            <person name="Cichocki N."/>
            <person name="Veneault-Fourrey C."/>
            <person name="LaButti K."/>
            <person name="Lindquist E.A."/>
            <person name="Lipzen A."/>
            <person name="Lundell T."/>
            <person name="Morin E."/>
            <person name="Murat C."/>
            <person name="Riley R."/>
            <person name="Ohm R."/>
            <person name="Sun H."/>
            <person name="Tunlid A."/>
            <person name="Henrissat B."/>
            <person name="Grigoriev I.V."/>
            <person name="Hibbett D.S."/>
            <person name="Martin F."/>
        </authorList>
    </citation>
    <scope>NUCLEOTIDE SEQUENCE [LARGE SCALE GENOMIC DNA]</scope>
    <source>
        <strain evidence="1 2">FD-317 M1</strain>
    </source>
</reference>
<keyword evidence="2" id="KW-1185">Reference proteome</keyword>
<evidence type="ECO:0000313" key="1">
    <source>
        <dbReference type="EMBL" id="KIK62040.1"/>
    </source>
</evidence>
<gene>
    <name evidence="1" type="ORF">GYMLUDRAFT_243184</name>
</gene>
<organism evidence="1 2">
    <name type="scientific">Collybiopsis luxurians FD-317 M1</name>
    <dbReference type="NCBI Taxonomy" id="944289"/>
    <lineage>
        <taxon>Eukaryota</taxon>
        <taxon>Fungi</taxon>
        <taxon>Dikarya</taxon>
        <taxon>Basidiomycota</taxon>
        <taxon>Agaricomycotina</taxon>
        <taxon>Agaricomycetes</taxon>
        <taxon>Agaricomycetidae</taxon>
        <taxon>Agaricales</taxon>
        <taxon>Marasmiineae</taxon>
        <taxon>Omphalotaceae</taxon>
        <taxon>Collybiopsis</taxon>
        <taxon>Collybiopsis luxurians</taxon>
    </lineage>
</organism>
<proteinExistence type="predicted"/>
<dbReference type="HOGENOM" id="CLU_041305_0_0_1"/>
<dbReference type="EMBL" id="KN834769">
    <property type="protein sequence ID" value="KIK62040.1"/>
    <property type="molecule type" value="Genomic_DNA"/>
</dbReference>